<evidence type="ECO:0000313" key="3">
    <source>
        <dbReference type="Proteomes" id="UP000198734"/>
    </source>
</evidence>
<dbReference type="Gene3D" id="3.40.50.720">
    <property type="entry name" value="NAD(P)-binding Rossmann-like Domain"/>
    <property type="match status" value="1"/>
</dbReference>
<dbReference type="InterPro" id="IPR001509">
    <property type="entry name" value="Epimerase_deHydtase"/>
</dbReference>
<dbReference type="EMBL" id="FOXU01000004">
    <property type="protein sequence ID" value="SFQ52532.1"/>
    <property type="molecule type" value="Genomic_DNA"/>
</dbReference>
<dbReference type="InterPro" id="IPR036291">
    <property type="entry name" value="NAD(P)-bd_dom_sf"/>
</dbReference>
<name>A0A1I5Z7U1_9BACI</name>
<dbReference type="RefSeq" id="WP_093537204.1">
    <property type="nucleotide sequence ID" value="NZ_FOXU01000004.1"/>
</dbReference>
<dbReference type="Pfam" id="PF01370">
    <property type="entry name" value="Epimerase"/>
    <property type="match status" value="1"/>
</dbReference>
<evidence type="ECO:0000313" key="2">
    <source>
        <dbReference type="EMBL" id="SFQ52532.1"/>
    </source>
</evidence>
<dbReference type="Proteomes" id="UP000198734">
    <property type="component" value="Unassembled WGS sequence"/>
</dbReference>
<reference evidence="3" key="1">
    <citation type="submission" date="2016-10" db="EMBL/GenBank/DDBJ databases">
        <authorList>
            <person name="Varghese N."/>
            <person name="Submissions S."/>
        </authorList>
    </citation>
    <scope>NUCLEOTIDE SEQUENCE [LARGE SCALE GENOMIC DNA]</scope>
    <source>
        <strain evidence="3">DSM 11706</strain>
    </source>
</reference>
<proteinExistence type="predicted"/>
<sequence>MTKALVLGGTRFFGVQLVESLLQQGVEVTVASRGNVEDPFGDKVSRIKVDRLDVGDMQKNFVHTDWDIVFDQICYSSQEAIDTIDVFAGKTKKYVFTSSKSVYELGGGEQGFIEEYFNPFEYNLNIGPKEDFSYGEGKRQAEVAFFSRAPFPVVAVRFPIVIGINDYTDRLNYYIKKVRDQADIHLVNLEAAIDFISEEEAGDFLAWVGQSDFEGPINATSNGNVKIGELLAYIEEKVGKSAIVVADTKEESDSPYNISKTWLISNEKAERQGYEFRELKEYLPSLIEEALIKINTK</sequence>
<gene>
    <name evidence="2" type="ORF">SAMN05421670_2478</name>
</gene>
<dbReference type="PANTHER" id="PTHR43245">
    <property type="entry name" value="BIFUNCTIONAL POLYMYXIN RESISTANCE PROTEIN ARNA"/>
    <property type="match status" value="1"/>
</dbReference>
<evidence type="ECO:0000259" key="1">
    <source>
        <dbReference type="Pfam" id="PF01370"/>
    </source>
</evidence>
<protein>
    <submittedName>
        <fullName evidence="2">Nucleoside-diphosphate-sugar epimerase</fullName>
    </submittedName>
</protein>
<dbReference type="SUPFAM" id="SSF51735">
    <property type="entry name" value="NAD(P)-binding Rossmann-fold domains"/>
    <property type="match status" value="1"/>
</dbReference>
<keyword evidence="3" id="KW-1185">Reference proteome</keyword>
<dbReference type="AlphaFoldDB" id="A0A1I5Z7U1"/>
<feature type="domain" description="NAD-dependent epimerase/dehydratase" evidence="1">
    <location>
        <begin position="4"/>
        <end position="211"/>
    </location>
</feature>
<dbReference type="STRING" id="126156.SAMN05421670_2478"/>
<dbReference type="InterPro" id="IPR050177">
    <property type="entry name" value="Lipid_A_modif_metabolic_enz"/>
</dbReference>
<accession>A0A1I5Z7U1</accession>
<dbReference type="OrthoDB" id="9809586at2"/>
<organism evidence="2 3">
    <name type="scientific">Psychrobacillus psychrotolerans</name>
    <dbReference type="NCBI Taxonomy" id="126156"/>
    <lineage>
        <taxon>Bacteria</taxon>
        <taxon>Bacillati</taxon>
        <taxon>Bacillota</taxon>
        <taxon>Bacilli</taxon>
        <taxon>Bacillales</taxon>
        <taxon>Bacillaceae</taxon>
        <taxon>Psychrobacillus</taxon>
    </lineage>
</organism>